<accession>A0A0Q9YM80</accession>
<organism evidence="2">
    <name type="scientific">Candidatus Berkiella cookevillensis</name>
    <dbReference type="NCBI Taxonomy" id="437022"/>
    <lineage>
        <taxon>Bacteria</taxon>
        <taxon>Pseudomonadati</taxon>
        <taxon>Pseudomonadota</taxon>
        <taxon>Gammaproteobacteria</taxon>
        <taxon>Candidatus Berkiellales</taxon>
        <taxon>Candidatus Berkiellaceae</taxon>
        <taxon>Candidatus Berkiella</taxon>
    </lineage>
</organism>
<dbReference type="FunFam" id="3.40.50.300:FF:001498">
    <property type="entry name" value="ATP-dependent DNA helicase"/>
    <property type="match status" value="1"/>
</dbReference>
<dbReference type="AlphaFoldDB" id="A0A0Q9YM80"/>
<name>A0A0Q9YM80_9GAMM</name>
<dbReference type="GO" id="GO:0000723">
    <property type="term" value="P:telomere maintenance"/>
    <property type="evidence" value="ECO:0007669"/>
    <property type="project" value="InterPro"/>
</dbReference>
<dbReference type="GO" id="GO:0003678">
    <property type="term" value="F:DNA helicase activity"/>
    <property type="evidence" value="ECO:0007669"/>
    <property type="project" value="UniProtKB-EC"/>
</dbReference>
<reference evidence="2" key="1">
    <citation type="submission" date="2015-09" db="EMBL/GenBank/DDBJ databases">
        <title>Draft Genome Sequences of Two Novel Amoeba-resistant Intranuclear Bacteria, Candidatus Berkiella cookevillensis and Candidatus Berkiella aquae.</title>
        <authorList>
            <person name="Mehari Y.T."/>
            <person name="Arivett B.A."/>
            <person name="Farone A.L."/>
            <person name="Gunderson J.H."/>
            <person name="Farone M.B."/>
        </authorList>
    </citation>
    <scope>NUCLEOTIDE SEQUENCE [LARGE SCALE GENOMIC DNA]</scope>
    <source>
        <strain evidence="2">CC99</strain>
    </source>
</reference>
<feature type="domain" description="DNA helicase Pif1-like DEAD-box helicase" evidence="1">
    <location>
        <begin position="14"/>
        <end position="207"/>
    </location>
</feature>
<dbReference type="Gene3D" id="3.40.50.300">
    <property type="entry name" value="P-loop containing nucleotide triphosphate hydrolases"/>
    <property type="match status" value="2"/>
</dbReference>
<dbReference type="STRING" id="437022.CC99x_02200"/>
<dbReference type="Proteomes" id="UP000051494">
    <property type="component" value="Unassembled WGS sequence"/>
</dbReference>
<evidence type="ECO:0000313" key="4">
    <source>
        <dbReference type="Proteomes" id="UP000051494"/>
    </source>
</evidence>
<keyword evidence="4" id="KW-1185">Reference proteome</keyword>
<evidence type="ECO:0000313" key="2">
    <source>
        <dbReference type="EMBL" id="KRG17601.1"/>
    </source>
</evidence>
<sequence>MKLEISAEFEDAIDQMEHSQDHLFITGKAGAGKSTLLDYYCQHSQKNPVVLAPTGVAALNVKGQTIHSFFNFYIDVTVEKIVNKEIEPYAKRLYKKLKTIIIDEVSMVRADLLDCVDAFLRLYGPDEYEPFGGVQMIFVGDLYQLPPVVTQDERHIFKTHYESPFFFSAHVFKEISFKCIELTKIYRQKDEHFVKLLNQVRNNNINFDDLKNLNQRYIQIDAQHNTEDFYIHLTTTNQKADEINQGHLDRLPGELYATKAKVVGDFTREYFPTLERMQYKVGAQVMLINNDANKRWVNGSIGVIKAITEKSGKKTLMVLLQDSKEQVAVQPFTWEVYRFSLADNKIVSEPVGTFTQFPVRLAWAITIHKSQGKTFEKVVIDLGRGTFVPGQLYVALSRCTTLEGIVLKQPIQKRHIDTDPRIARALNLL</sequence>
<dbReference type="GO" id="GO:0006281">
    <property type="term" value="P:DNA repair"/>
    <property type="evidence" value="ECO:0007669"/>
    <property type="project" value="InterPro"/>
</dbReference>
<dbReference type="SUPFAM" id="SSF52540">
    <property type="entry name" value="P-loop containing nucleoside triphosphate hydrolases"/>
    <property type="match status" value="2"/>
</dbReference>
<dbReference type="Pfam" id="PF05970">
    <property type="entry name" value="PIF1"/>
    <property type="match status" value="1"/>
</dbReference>
<keyword evidence="2" id="KW-0378">Hydrolase</keyword>
<dbReference type="InterPro" id="IPR027417">
    <property type="entry name" value="P-loop_NTPase"/>
</dbReference>
<reference evidence="3" key="3">
    <citation type="submission" date="2021-06" db="EMBL/GenBank/DDBJ databases">
        <title>Genomic Description and Analysis of Intracellular Bacteria, Candidatus Berkiella cookevillensis and Candidatus Berkiella aquae.</title>
        <authorList>
            <person name="Kidane D.T."/>
            <person name="Mehari Y.T."/>
            <person name="Rice F.C."/>
            <person name="Arivett B.A."/>
            <person name="Farone A.L."/>
            <person name="Berk S.G."/>
            <person name="Farone M.B."/>
        </authorList>
    </citation>
    <scope>NUCLEOTIDE SEQUENCE</scope>
    <source>
        <strain evidence="3">CC99</strain>
    </source>
</reference>
<dbReference type="OrthoDB" id="9803432at2"/>
<protein>
    <submittedName>
        <fullName evidence="3">AAA family ATPase</fullName>
    </submittedName>
    <submittedName>
        <fullName evidence="2">ATP-dependent RecD-like DNA helicase</fullName>
        <ecNumber evidence="2">3.6.4.12</ecNumber>
    </submittedName>
</protein>
<dbReference type="PANTHER" id="PTHR47642">
    <property type="entry name" value="ATP-DEPENDENT DNA HELICASE"/>
    <property type="match status" value="1"/>
</dbReference>
<dbReference type="EMBL" id="LKHV01000014">
    <property type="protein sequence ID" value="KRG17601.1"/>
    <property type="molecule type" value="Genomic_DNA"/>
</dbReference>
<dbReference type="GO" id="GO:0016787">
    <property type="term" value="F:hydrolase activity"/>
    <property type="evidence" value="ECO:0007669"/>
    <property type="project" value="UniProtKB-KW"/>
</dbReference>
<dbReference type="CDD" id="cd18809">
    <property type="entry name" value="SF1_C_RecD"/>
    <property type="match status" value="1"/>
</dbReference>
<dbReference type="RefSeq" id="WP_057625300.1">
    <property type="nucleotide sequence ID" value="NZ_LKHV02000001.1"/>
</dbReference>
<keyword evidence="2" id="KW-0547">Nucleotide-binding</keyword>
<comment type="caution">
    <text evidence="2">The sequence shown here is derived from an EMBL/GenBank/DDBJ whole genome shotgun (WGS) entry which is preliminary data.</text>
</comment>
<dbReference type="EC" id="3.6.4.12" evidence="2"/>
<keyword evidence="2" id="KW-0067">ATP-binding</keyword>
<dbReference type="InterPro" id="IPR051055">
    <property type="entry name" value="PIF1_helicase"/>
</dbReference>
<proteinExistence type="predicted"/>
<dbReference type="PANTHER" id="PTHR47642:SF7">
    <property type="entry name" value="ATP-DEPENDENT DNA HELICASE PIF1"/>
    <property type="match status" value="1"/>
</dbReference>
<dbReference type="InterPro" id="IPR010285">
    <property type="entry name" value="DNA_helicase_pif1-like_DEAD"/>
</dbReference>
<reference evidence="3" key="2">
    <citation type="journal article" date="2016" name="Genome Announc.">
        <title>Draft Genome Sequences of Two Novel Amoeba-Resistant Intranuclear Bacteria, 'Candidatus Berkiella cookevillensis' and 'Candidatus Berkiella aquae'.</title>
        <authorList>
            <person name="Mehari Y.T."/>
            <person name="Arivett B.A."/>
            <person name="Farone A.L."/>
            <person name="Gunderson J.H."/>
            <person name="Farone M.B."/>
        </authorList>
    </citation>
    <scope>NUCLEOTIDE SEQUENCE</scope>
    <source>
        <strain evidence="3">CC99</strain>
    </source>
</reference>
<keyword evidence="2" id="KW-0347">Helicase</keyword>
<gene>
    <name evidence="2" type="primary">recD2</name>
    <name evidence="3" type="ORF">CC99x_000635</name>
    <name evidence="2" type="ORF">CC99x_02200</name>
</gene>
<dbReference type="EMBL" id="LKHV02000001">
    <property type="protein sequence ID" value="MCS5707400.1"/>
    <property type="molecule type" value="Genomic_DNA"/>
</dbReference>
<evidence type="ECO:0000313" key="3">
    <source>
        <dbReference type="EMBL" id="MCS5707400.1"/>
    </source>
</evidence>
<evidence type="ECO:0000259" key="1">
    <source>
        <dbReference type="Pfam" id="PF05970"/>
    </source>
</evidence>
<dbReference type="PATRIC" id="fig|1590042.3.peg.2254"/>